<dbReference type="Pfam" id="PF01863">
    <property type="entry name" value="YgjP-like"/>
    <property type="match status" value="1"/>
</dbReference>
<accession>A0A494YA57</accession>
<protein>
    <submittedName>
        <fullName evidence="2">M48 family peptidase</fullName>
    </submittedName>
</protein>
<comment type="caution">
    <text evidence="2">The sequence shown here is derived from an EMBL/GenBank/DDBJ whole genome shotgun (WGS) entry which is preliminary data.</text>
</comment>
<dbReference type="AlphaFoldDB" id="A0A494YA57"/>
<evidence type="ECO:0000259" key="1">
    <source>
        <dbReference type="Pfam" id="PF01863"/>
    </source>
</evidence>
<dbReference type="CDD" id="cd07344">
    <property type="entry name" value="M48_yhfN_like"/>
    <property type="match status" value="1"/>
</dbReference>
<dbReference type="Proteomes" id="UP000270342">
    <property type="component" value="Unassembled WGS sequence"/>
</dbReference>
<reference evidence="2 3" key="1">
    <citation type="submission" date="2018-10" db="EMBL/GenBank/DDBJ databases">
        <title>Robbsia sp. DHC34, isolated from soil.</title>
        <authorList>
            <person name="Gao Z.-H."/>
            <person name="Qiu L.-H."/>
        </authorList>
    </citation>
    <scope>NUCLEOTIDE SEQUENCE [LARGE SCALE GENOMIC DNA]</scope>
    <source>
        <strain evidence="2 3">DHC34</strain>
    </source>
</reference>
<evidence type="ECO:0000313" key="2">
    <source>
        <dbReference type="EMBL" id="RKP59035.1"/>
    </source>
</evidence>
<dbReference type="OrthoDB" id="9000630at2"/>
<dbReference type="InterPro" id="IPR002725">
    <property type="entry name" value="YgjP-like_metallopeptidase"/>
</dbReference>
<dbReference type="PANTHER" id="PTHR30399:SF1">
    <property type="entry name" value="UTP PYROPHOSPHATASE"/>
    <property type="match status" value="1"/>
</dbReference>
<dbReference type="RefSeq" id="WP_121083531.1">
    <property type="nucleotide sequence ID" value="NZ_RBZU01000001.1"/>
</dbReference>
<gene>
    <name evidence="2" type="ORF">D7S86_03745</name>
</gene>
<feature type="domain" description="YgjP-like metallopeptidase" evidence="1">
    <location>
        <begin position="96"/>
        <end position="153"/>
    </location>
</feature>
<dbReference type="Gene3D" id="3.30.2010.10">
    <property type="entry name" value="Metalloproteases ('zincins'), catalytic domain"/>
    <property type="match status" value="1"/>
</dbReference>
<proteinExistence type="predicted"/>
<dbReference type="EMBL" id="RBZU01000001">
    <property type="protein sequence ID" value="RKP59035.1"/>
    <property type="molecule type" value="Genomic_DNA"/>
</dbReference>
<organism evidence="2 3">
    <name type="scientific">Pararobbsia silviterrae</name>
    <dbReference type="NCBI Taxonomy" id="1792498"/>
    <lineage>
        <taxon>Bacteria</taxon>
        <taxon>Pseudomonadati</taxon>
        <taxon>Pseudomonadota</taxon>
        <taxon>Betaproteobacteria</taxon>
        <taxon>Burkholderiales</taxon>
        <taxon>Burkholderiaceae</taxon>
        <taxon>Pararobbsia</taxon>
    </lineage>
</organism>
<evidence type="ECO:0000313" key="3">
    <source>
        <dbReference type="Proteomes" id="UP000270342"/>
    </source>
</evidence>
<dbReference type="InterPro" id="IPR053136">
    <property type="entry name" value="UTP_pyrophosphatase-like"/>
</dbReference>
<name>A0A494YA57_9BURK</name>
<sequence>MQHLKYLGAYPSNLLDQVRAMIRDDRLGVYLEKKYPQRHAVQTDKALYQYTNDLRLQFLRGAPMIDKVLYDAKLDVLHNALGHHRAISRVHGNKITARKEIRIASLFKDTPREFLEMIVVHELAHLKESEHNKAFYRLCEHMQPGYAQIEFDLRLYLTHRDMLREREKTHAPNVPDADSHATQST</sequence>
<keyword evidence="3" id="KW-1185">Reference proteome</keyword>
<dbReference type="PANTHER" id="PTHR30399">
    <property type="entry name" value="UNCHARACTERIZED PROTEIN YGJP"/>
    <property type="match status" value="1"/>
</dbReference>